<comment type="caution">
    <text evidence="2">The sequence shown here is derived from an EMBL/GenBank/DDBJ whole genome shotgun (WGS) entry which is preliminary data.</text>
</comment>
<dbReference type="RefSeq" id="WP_135525903.1">
    <property type="nucleotide sequence ID" value="NZ_SRLH01000003.1"/>
</dbReference>
<organism evidence="2 3">
    <name type="scientific">Flavobacterium humi</name>
    <dbReference type="NCBI Taxonomy" id="2562683"/>
    <lineage>
        <taxon>Bacteria</taxon>
        <taxon>Pseudomonadati</taxon>
        <taxon>Bacteroidota</taxon>
        <taxon>Flavobacteriia</taxon>
        <taxon>Flavobacteriales</taxon>
        <taxon>Flavobacteriaceae</taxon>
        <taxon>Flavobacterium</taxon>
    </lineage>
</organism>
<evidence type="ECO:0000313" key="3">
    <source>
        <dbReference type="Proteomes" id="UP000297407"/>
    </source>
</evidence>
<keyword evidence="3" id="KW-1185">Reference proteome</keyword>
<name>A0A4Z0L7Z5_9FLAO</name>
<evidence type="ECO:0000256" key="1">
    <source>
        <dbReference type="SAM" id="SignalP"/>
    </source>
</evidence>
<sequence length="217" mass="23974">MKKIFIWVFVLFSVSLSAQYGRRDGNRIGISGGITQTSLMTSNFDANPESGWIGGFSVRGNYYNNFSMVFGMQFTESRFSVASTTLLAQNKDVDYKFLAAQIRLLLSYNIVEDHLSIELGPVLQVNDKLKFNRDDAKNTIAGTALTVADIEDVTKINGNLYMGISAGSKQVKAVLSYQYGVNNFLNNLNKSEELTTKNNGDFKGHLGILSGQLLINL</sequence>
<dbReference type="Proteomes" id="UP000297407">
    <property type="component" value="Unassembled WGS sequence"/>
</dbReference>
<feature type="signal peptide" evidence="1">
    <location>
        <begin position="1"/>
        <end position="18"/>
    </location>
</feature>
<accession>A0A4Z0L7Z5</accession>
<protein>
    <submittedName>
        <fullName evidence="2">PorT family protein</fullName>
    </submittedName>
</protein>
<reference evidence="2 3" key="1">
    <citation type="submission" date="2019-04" db="EMBL/GenBank/DDBJ databases">
        <title>Flavobacterium sp. strain DS2-A Genome sequencing and assembly.</title>
        <authorList>
            <person name="Kim I."/>
        </authorList>
    </citation>
    <scope>NUCLEOTIDE SEQUENCE [LARGE SCALE GENOMIC DNA]</scope>
    <source>
        <strain evidence="2 3">DS2-A</strain>
    </source>
</reference>
<dbReference type="AlphaFoldDB" id="A0A4Z0L7Z5"/>
<evidence type="ECO:0000313" key="2">
    <source>
        <dbReference type="EMBL" id="TGD58643.1"/>
    </source>
</evidence>
<feature type="chain" id="PRO_5021442314" evidence="1">
    <location>
        <begin position="19"/>
        <end position="217"/>
    </location>
</feature>
<dbReference type="EMBL" id="SRLH01000003">
    <property type="protein sequence ID" value="TGD58643.1"/>
    <property type="molecule type" value="Genomic_DNA"/>
</dbReference>
<keyword evidence="1" id="KW-0732">Signal</keyword>
<gene>
    <name evidence="2" type="ORF">E4635_06935</name>
</gene>
<proteinExistence type="predicted"/>
<dbReference type="OrthoDB" id="1143271at2"/>